<feature type="region of interest" description="Disordered" evidence="1">
    <location>
        <begin position="156"/>
        <end position="196"/>
    </location>
</feature>
<dbReference type="EMBL" id="CAFZ01000101">
    <property type="protein sequence ID" value="CCA70980.1"/>
    <property type="molecule type" value="Genomic_DNA"/>
</dbReference>
<evidence type="ECO:0000313" key="3">
    <source>
        <dbReference type="EMBL" id="CCA70980.1"/>
    </source>
</evidence>
<keyword evidence="2" id="KW-0812">Transmembrane</keyword>
<dbReference type="OrthoDB" id="3261223at2759"/>
<dbReference type="STRING" id="1109443.G4TI37"/>
<feature type="compositionally biased region" description="Polar residues" evidence="1">
    <location>
        <begin position="180"/>
        <end position="190"/>
    </location>
</feature>
<reference evidence="3 4" key="1">
    <citation type="journal article" date="2011" name="PLoS Pathog.">
        <title>Endophytic Life Strategies Decoded by Genome and Transcriptome Analyses of the Mutualistic Root Symbiont Piriformospora indica.</title>
        <authorList>
            <person name="Zuccaro A."/>
            <person name="Lahrmann U."/>
            <person name="Guldener U."/>
            <person name="Langen G."/>
            <person name="Pfiffi S."/>
            <person name="Biedenkopf D."/>
            <person name="Wong P."/>
            <person name="Samans B."/>
            <person name="Grimm C."/>
            <person name="Basiewicz M."/>
            <person name="Murat C."/>
            <person name="Martin F."/>
            <person name="Kogel K.H."/>
        </authorList>
    </citation>
    <scope>NUCLEOTIDE SEQUENCE [LARGE SCALE GENOMIC DNA]</scope>
    <source>
        <strain evidence="3 4">DSM 11827</strain>
    </source>
</reference>
<feature type="compositionally biased region" description="Polar residues" evidence="1">
    <location>
        <begin position="464"/>
        <end position="478"/>
    </location>
</feature>
<evidence type="ECO:0000256" key="2">
    <source>
        <dbReference type="SAM" id="Phobius"/>
    </source>
</evidence>
<keyword evidence="2" id="KW-1133">Transmembrane helix</keyword>
<comment type="caution">
    <text evidence="3">The sequence shown here is derived from an EMBL/GenBank/DDBJ whole genome shotgun (WGS) entry which is preliminary data.</text>
</comment>
<evidence type="ECO:0008006" key="5">
    <source>
        <dbReference type="Google" id="ProtNLM"/>
    </source>
</evidence>
<proteinExistence type="predicted"/>
<organism evidence="3 4">
    <name type="scientific">Serendipita indica (strain DSM 11827)</name>
    <name type="common">Root endophyte fungus</name>
    <name type="synonym">Piriformospora indica</name>
    <dbReference type="NCBI Taxonomy" id="1109443"/>
    <lineage>
        <taxon>Eukaryota</taxon>
        <taxon>Fungi</taxon>
        <taxon>Dikarya</taxon>
        <taxon>Basidiomycota</taxon>
        <taxon>Agaricomycotina</taxon>
        <taxon>Agaricomycetes</taxon>
        <taxon>Sebacinales</taxon>
        <taxon>Serendipitaceae</taxon>
        <taxon>Serendipita</taxon>
    </lineage>
</organism>
<feature type="region of interest" description="Disordered" evidence="1">
    <location>
        <begin position="398"/>
        <end position="485"/>
    </location>
</feature>
<evidence type="ECO:0000313" key="4">
    <source>
        <dbReference type="Proteomes" id="UP000007148"/>
    </source>
</evidence>
<keyword evidence="4" id="KW-1185">Reference proteome</keyword>
<dbReference type="HOGENOM" id="CLU_562734_0_0_1"/>
<dbReference type="Proteomes" id="UP000007148">
    <property type="component" value="Unassembled WGS sequence"/>
</dbReference>
<name>G4TI37_SERID</name>
<dbReference type="InParanoid" id="G4TI37"/>
<feature type="compositionally biased region" description="Polar residues" evidence="1">
    <location>
        <begin position="433"/>
        <end position="452"/>
    </location>
</feature>
<sequence length="485" mass="51087">MPDDILGVKMTSVDTGGPLSRYGWPASCSDLQFEIADGFEGGVAGTPPYILTVAPALRTPVNITFVKSARWTVTLDHGHPFFVSVTDSKGITWSNGPLHGGAGTRACLSPPPPYPWLTLSTSLGMSFSFLILGIILASVCAWFIGFRRPVHFASMATRSPDPTHRRESKADTGTIRADTRLSQTASSRHGSASAPVARGVASPKLFSGLILRRPSNTRATSSEMGLIPGRRPTIRRAETNDNLDLAGSPTEDVQQRPFALGHESPRRMENEGAITPWTSANAVQQPAREVALGTAAPAAYPKGHFVSNSASSIRRSPSGQIPIIAAPQPHLHHGSFSSTTSPMLISPPPSGMNPQLQSHEVYVVHHDAGLPPPVTVFALPGTRVTELPPGYDHILAATPRPEEATLPTTSGGGIDDGASRDPKPSLSLPLIRSTPSRPPLQTQASARSTNSGMALVHAEDVPQSAISPTSGNSLSPASPGQEHAP</sequence>
<evidence type="ECO:0000256" key="1">
    <source>
        <dbReference type="SAM" id="MobiDB-lite"/>
    </source>
</evidence>
<protein>
    <recommendedName>
        <fullName evidence="5">Transmembrane protein</fullName>
    </recommendedName>
</protein>
<keyword evidence="2" id="KW-0472">Membrane</keyword>
<gene>
    <name evidence="3" type="ORF">PIIN_04913</name>
</gene>
<feature type="transmembrane region" description="Helical" evidence="2">
    <location>
        <begin position="123"/>
        <end position="145"/>
    </location>
</feature>
<dbReference type="eggNOG" id="ENOG502SM4T">
    <property type="taxonomic scope" value="Eukaryota"/>
</dbReference>
<dbReference type="AlphaFoldDB" id="G4TI37"/>
<feature type="compositionally biased region" description="Basic and acidic residues" evidence="1">
    <location>
        <begin position="161"/>
        <end position="170"/>
    </location>
</feature>
<accession>G4TI37</accession>